<reference evidence="1" key="1">
    <citation type="submission" date="2021-02" db="EMBL/GenBank/DDBJ databases">
        <authorList>
            <person name="Nowell W R."/>
        </authorList>
    </citation>
    <scope>NUCLEOTIDE SEQUENCE</scope>
</reference>
<proteinExistence type="predicted"/>
<protein>
    <submittedName>
        <fullName evidence="1">Uncharacterized protein</fullName>
    </submittedName>
</protein>
<accession>A0A820KYQ4</accession>
<evidence type="ECO:0000313" key="1">
    <source>
        <dbReference type="EMBL" id="CAF4349306.1"/>
    </source>
</evidence>
<feature type="non-terminal residue" evidence="1">
    <location>
        <position position="1"/>
    </location>
</feature>
<sequence length="43" mass="4824">MTSSSVTPNRSQFDLEFSIDYGQTWSSIDRPSTIASRSNDIII</sequence>
<dbReference type="Proteomes" id="UP000663823">
    <property type="component" value="Unassembled WGS sequence"/>
</dbReference>
<feature type="non-terminal residue" evidence="1">
    <location>
        <position position="43"/>
    </location>
</feature>
<name>A0A820KYQ4_9BILA</name>
<evidence type="ECO:0000313" key="2">
    <source>
        <dbReference type="Proteomes" id="UP000663823"/>
    </source>
</evidence>
<organism evidence="1 2">
    <name type="scientific">Rotaria sordida</name>
    <dbReference type="NCBI Taxonomy" id="392033"/>
    <lineage>
        <taxon>Eukaryota</taxon>
        <taxon>Metazoa</taxon>
        <taxon>Spiralia</taxon>
        <taxon>Gnathifera</taxon>
        <taxon>Rotifera</taxon>
        <taxon>Eurotatoria</taxon>
        <taxon>Bdelloidea</taxon>
        <taxon>Philodinida</taxon>
        <taxon>Philodinidae</taxon>
        <taxon>Rotaria</taxon>
    </lineage>
</organism>
<dbReference type="AlphaFoldDB" id="A0A820KYQ4"/>
<gene>
    <name evidence="1" type="ORF">OTI717_LOCUS43496</name>
</gene>
<dbReference type="EMBL" id="CAJOAX010063134">
    <property type="protein sequence ID" value="CAF4349306.1"/>
    <property type="molecule type" value="Genomic_DNA"/>
</dbReference>
<comment type="caution">
    <text evidence="1">The sequence shown here is derived from an EMBL/GenBank/DDBJ whole genome shotgun (WGS) entry which is preliminary data.</text>
</comment>